<sequence length="99" mass="10562">MVEGCVESLEATINETLRLLITRVGGRQSDVAEILGITQSSMSQRLLGHSTWKVDDLPKVAAHFGLTASELISGYAAIAAAGRLPVARARTTRTRTRAA</sequence>
<comment type="caution">
    <text evidence="2">The sequence shown here is derived from an EMBL/GenBank/DDBJ whole genome shotgun (WGS) entry which is preliminary data.</text>
</comment>
<dbReference type="Pfam" id="PF08667">
    <property type="entry name" value="BetR"/>
    <property type="match status" value="1"/>
</dbReference>
<dbReference type="PROSITE" id="PS50943">
    <property type="entry name" value="HTH_CROC1"/>
    <property type="match status" value="1"/>
</dbReference>
<name>A0A4S5B1T9_9ACTN</name>
<organism evidence="2 3">
    <name type="scientific">Candidatus Frankia alpina</name>
    <dbReference type="NCBI Taxonomy" id="2699483"/>
    <lineage>
        <taxon>Bacteria</taxon>
        <taxon>Bacillati</taxon>
        <taxon>Actinomycetota</taxon>
        <taxon>Actinomycetes</taxon>
        <taxon>Frankiales</taxon>
        <taxon>Frankiaceae</taxon>
        <taxon>Frankia</taxon>
    </lineage>
</organism>
<dbReference type="OrthoDB" id="9803379at2"/>
<dbReference type="GO" id="GO:0003677">
    <property type="term" value="F:DNA binding"/>
    <property type="evidence" value="ECO:0007669"/>
    <property type="project" value="InterPro"/>
</dbReference>
<gene>
    <name evidence="2" type="ORF">E7Y31_23535</name>
</gene>
<dbReference type="InterPro" id="IPR001387">
    <property type="entry name" value="Cro/C1-type_HTH"/>
</dbReference>
<evidence type="ECO:0000259" key="1">
    <source>
        <dbReference type="PROSITE" id="PS50943"/>
    </source>
</evidence>
<dbReference type="Proteomes" id="UP000305282">
    <property type="component" value="Unassembled WGS sequence"/>
</dbReference>
<keyword evidence="3" id="KW-1185">Reference proteome</keyword>
<dbReference type="EMBL" id="SSXH01001122">
    <property type="protein sequence ID" value="THJ24984.1"/>
    <property type="molecule type" value="Genomic_DNA"/>
</dbReference>
<dbReference type="AlphaFoldDB" id="A0A4S5B1T9"/>
<reference evidence="2 3" key="1">
    <citation type="submission" date="2019-04" db="EMBL/GenBank/DDBJ databases">
        <title>Draft genome sequences for three unisolated Alnus-infective Frankia Sp+ strains, AgTrS, AiOr and AvVan, the first sequenced Frankia strains able to sporulate in-planta.</title>
        <authorList>
            <person name="Bethencourt L."/>
            <person name="Vautrin F."/>
            <person name="Taib N."/>
            <person name="Dubost A."/>
            <person name="Castro-Garcia L."/>
            <person name="Imbaud O."/>
            <person name="Abrouk D."/>
            <person name="Fournier P."/>
            <person name="Briolay J."/>
            <person name="Nguyen A."/>
            <person name="Normand P."/>
            <person name="Fernandez M.P."/>
            <person name="Brochier-Armanet C."/>
            <person name="Herrera-Belaroussi A."/>
        </authorList>
    </citation>
    <scope>NUCLEOTIDE SEQUENCE [LARGE SCALE GENOMIC DNA]</scope>
    <source>
        <strain evidence="2 3">AvVan</strain>
    </source>
</reference>
<dbReference type="CDD" id="cd00093">
    <property type="entry name" value="HTH_XRE"/>
    <property type="match status" value="1"/>
</dbReference>
<dbReference type="InterPro" id="IPR010982">
    <property type="entry name" value="Lambda_DNA-bd_dom_sf"/>
</dbReference>
<protein>
    <submittedName>
        <fullName evidence="2">Helix-turn-helix transcriptional regulator</fullName>
    </submittedName>
</protein>
<feature type="domain" description="HTH cro/C1-type" evidence="1">
    <location>
        <begin position="28"/>
        <end position="71"/>
    </location>
</feature>
<evidence type="ECO:0000313" key="3">
    <source>
        <dbReference type="Proteomes" id="UP000305282"/>
    </source>
</evidence>
<dbReference type="InterPro" id="IPR013975">
    <property type="entry name" value="Tscrpt_reg_BetR_N"/>
</dbReference>
<evidence type="ECO:0000313" key="2">
    <source>
        <dbReference type="EMBL" id="THJ24984.1"/>
    </source>
</evidence>
<accession>A0A4S5B1T9</accession>
<dbReference type="SUPFAM" id="SSF47413">
    <property type="entry name" value="lambda repressor-like DNA-binding domains"/>
    <property type="match status" value="1"/>
</dbReference>
<proteinExistence type="predicted"/>
<dbReference type="Gene3D" id="1.10.260.40">
    <property type="entry name" value="lambda repressor-like DNA-binding domains"/>
    <property type="match status" value="1"/>
</dbReference>